<sequence length="204" mass="23574">MSETANSNPIDKFSPEEIEAILKHRARLLAIRGEDPESVKLSEEEQSKKLAMGRKKFHRVHAKMEFDDEHFHQRNEELIAFASGFIKNSANRNEKKIKGNLSEYLILPVNKDNTGYSLRRSLMRYKEGESEGVIVLIEQIIIPNPEFKIMISSYLGYGAFYQRGALGKTQTLSVDLTRDDPTTHTYEALREFTRVERILNDLRK</sequence>
<organism evidence="1 2">
    <name type="scientific">Candidatus Daviesbacteria bacterium GW2011_GWB1_36_5</name>
    <dbReference type="NCBI Taxonomy" id="1618426"/>
    <lineage>
        <taxon>Bacteria</taxon>
        <taxon>Candidatus Daviesiibacteriota</taxon>
    </lineage>
</organism>
<dbReference type="Proteomes" id="UP000034492">
    <property type="component" value="Unassembled WGS sequence"/>
</dbReference>
<gene>
    <name evidence="1" type="ORF">US19_C0001G0025</name>
</gene>
<evidence type="ECO:0000313" key="2">
    <source>
        <dbReference type="Proteomes" id="UP000034492"/>
    </source>
</evidence>
<dbReference type="AlphaFoldDB" id="A0A0G0EYX2"/>
<reference evidence="1 2" key="1">
    <citation type="journal article" date="2015" name="Nature">
        <title>rRNA introns, odd ribosomes, and small enigmatic genomes across a large radiation of phyla.</title>
        <authorList>
            <person name="Brown C.T."/>
            <person name="Hug L.A."/>
            <person name="Thomas B.C."/>
            <person name="Sharon I."/>
            <person name="Castelle C.J."/>
            <person name="Singh A."/>
            <person name="Wilkins M.J."/>
            <person name="Williams K.H."/>
            <person name="Banfield J.F."/>
        </authorList>
    </citation>
    <scope>NUCLEOTIDE SEQUENCE [LARGE SCALE GENOMIC DNA]</scope>
</reference>
<name>A0A0G0EYX2_9BACT</name>
<evidence type="ECO:0000313" key="1">
    <source>
        <dbReference type="EMBL" id="KKQ10687.1"/>
    </source>
</evidence>
<proteinExistence type="predicted"/>
<comment type="caution">
    <text evidence="1">The sequence shown here is derived from an EMBL/GenBank/DDBJ whole genome shotgun (WGS) entry which is preliminary data.</text>
</comment>
<dbReference type="EMBL" id="LBSA01000001">
    <property type="protein sequence ID" value="KKQ10687.1"/>
    <property type="molecule type" value="Genomic_DNA"/>
</dbReference>
<protein>
    <submittedName>
        <fullName evidence="1">Uncharacterized protein</fullName>
    </submittedName>
</protein>
<accession>A0A0G0EYX2</accession>